<keyword evidence="6" id="KW-1185">Reference proteome</keyword>
<dbReference type="eggNOG" id="ENOG50337I7">
    <property type="taxonomic scope" value="Bacteria"/>
</dbReference>
<dbReference type="AlphaFoldDB" id="M1N125"/>
<evidence type="ECO:0000313" key="5">
    <source>
        <dbReference type="EMBL" id="AGF73624.1"/>
    </source>
</evidence>
<dbReference type="STRING" id="1121362.A605_13140"/>
<keyword evidence="2" id="KW-0472">Membrane</keyword>
<dbReference type="OrthoDB" id="4423347at2"/>
<dbReference type="EMBL" id="CP003697">
    <property type="protein sequence ID" value="AGF73624.1"/>
    <property type="molecule type" value="Genomic_DNA"/>
</dbReference>
<dbReference type="InterPro" id="IPR033435">
    <property type="entry name" value="DUF5129"/>
</dbReference>
<keyword evidence="3" id="KW-0732">Signal</keyword>
<dbReference type="KEGG" id="chn:A605_13140"/>
<reference evidence="5 6" key="1">
    <citation type="journal article" date="2012" name="Stand. Genomic Sci.">
        <title>Genome sequence of the halotolerant bacterium Corynebacterium halotolerans type strain YIM 70093(T) (= DSM 44683(T)).</title>
        <authorList>
            <person name="Ruckert C."/>
            <person name="Albersmeier A."/>
            <person name="Al-Dilaimi A."/>
            <person name="Niehaus K."/>
            <person name="Szczepanowski R."/>
            <person name="Kalinowski J."/>
        </authorList>
    </citation>
    <scope>NUCLEOTIDE SEQUENCE [LARGE SCALE GENOMIC DNA]</scope>
    <source>
        <strain evidence="5">YIM 70093</strain>
    </source>
</reference>
<dbReference type="PATRIC" id="fig|1121362.3.peg.2671"/>
<keyword evidence="2" id="KW-1133">Transmembrane helix</keyword>
<keyword evidence="2" id="KW-0812">Transmembrane</keyword>
<evidence type="ECO:0000256" key="2">
    <source>
        <dbReference type="SAM" id="Phobius"/>
    </source>
</evidence>
<gene>
    <name evidence="5" type="ORF">A605_13140</name>
</gene>
<feature type="compositionally biased region" description="Gly residues" evidence="1">
    <location>
        <begin position="470"/>
        <end position="483"/>
    </location>
</feature>
<evidence type="ECO:0000259" key="4">
    <source>
        <dbReference type="Pfam" id="PF17173"/>
    </source>
</evidence>
<name>M1N125_9CORY</name>
<dbReference type="Pfam" id="PF17173">
    <property type="entry name" value="DUF5129"/>
    <property type="match status" value="1"/>
</dbReference>
<protein>
    <recommendedName>
        <fullName evidence="4">DUF5129 domain-containing protein</fullName>
    </recommendedName>
</protein>
<evidence type="ECO:0000256" key="3">
    <source>
        <dbReference type="SAM" id="SignalP"/>
    </source>
</evidence>
<accession>M1N125</accession>
<evidence type="ECO:0000313" key="6">
    <source>
        <dbReference type="Proteomes" id="UP000011723"/>
    </source>
</evidence>
<evidence type="ECO:0000256" key="1">
    <source>
        <dbReference type="SAM" id="MobiDB-lite"/>
    </source>
</evidence>
<sequence length="483" mass="51637">MKRITNRAAATVAVAALATVAPGALAPALADALLSPAVPAATVVAQAPAEEAPRVEVIDPSEQLSGEDITLLEEQTPEVDLPAQVERVVYVVFEDNDDNLNDTVLGHAREQRPDLVNQAGDKWAPGLLIVALGLGPDRMGVYCGDDVCSATDIYGEGRLDGILDEMEEPLQQGNWAAGLLRGVQAAADPEVRREESGLPAVVGIALGVGAAAIGGGVAGVAVAASRRKKARVARERFDEVQRDYGRVATELTAIDVSAHSLTSPLANDRLRAQWEEVKNGFLGLHGTMDTLEELSADSTDKEFRERAESIGEAHEKMMRLRTAEDNIGELVRMERGDAGVRRRQLTELHEDVLAATVHAGDGELESRLSALDAGLLDLRERLDAPTFMDEYAGLLGDYRVLVEEVRNRLYSESGTEMGEDHETPRLWESSWRPGYGYGNFVPFAVVNTWHDNDVATAQSASSPSATTGYSAGGFSGGGGSRGF</sequence>
<proteinExistence type="predicted"/>
<organism evidence="5 6">
    <name type="scientific">Corynebacterium halotolerans YIM 70093 = DSM 44683</name>
    <dbReference type="NCBI Taxonomy" id="1121362"/>
    <lineage>
        <taxon>Bacteria</taxon>
        <taxon>Bacillati</taxon>
        <taxon>Actinomycetota</taxon>
        <taxon>Actinomycetes</taxon>
        <taxon>Mycobacteriales</taxon>
        <taxon>Corynebacteriaceae</taxon>
        <taxon>Corynebacterium</taxon>
    </lineage>
</organism>
<feature type="chain" id="PRO_5039668047" description="DUF5129 domain-containing protein" evidence="3">
    <location>
        <begin position="27"/>
        <end position="483"/>
    </location>
</feature>
<dbReference type="Proteomes" id="UP000011723">
    <property type="component" value="Chromosome"/>
</dbReference>
<dbReference type="RefSeq" id="WP_015402038.1">
    <property type="nucleotide sequence ID" value="NC_020302.1"/>
</dbReference>
<feature type="domain" description="DUF5129" evidence="4">
    <location>
        <begin position="84"/>
        <end position="321"/>
    </location>
</feature>
<feature type="compositionally biased region" description="Low complexity" evidence="1">
    <location>
        <begin position="458"/>
        <end position="469"/>
    </location>
</feature>
<feature type="transmembrane region" description="Helical" evidence="2">
    <location>
        <begin position="200"/>
        <end position="224"/>
    </location>
</feature>
<dbReference type="HOGENOM" id="CLU_028326_0_0_11"/>
<feature type="signal peptide" evidence="3">
    <location>
        <begin position="1"/>
        <end position="26"/>
    </location>
</feature>
<feature type="region of interest" description="Disordered" evidence="1">
    <location>
        <begin position="458"/>
        <end position="483"/>
    </location>
</feature>